<dbReference type="RefSeq" id="WP_206708380.1">
    <property type="nucleotide sequence ID" value="NZ_CP059066.1"/>
</dbReference>
<dbReference type="Gene3D" id="3.30.1980.10">
    <property type="entry name" value="Hypothetical protein YunC"/>
    <property type="match status" value="1"/>
</dbReference>
<accession>A0A8A0RKZ3</accession>
<dbReference type="InterPro" id="IPR014931">
    <property type="entry name" value="DUF1805"/>
</dbReference>
<proteinExistence type="predicted"/>
<keyword evidence="2" id="KW-1185">Reference proteome</keyword>
<dbReference type="KEGG" id="kme:H0A61_00467"/>
<sequence length="115" mass="12446">MVNIQPIKLRNGYVIGVEVNYPKTKLLSIMAPGVGYIMCGVLNINAMDILHGEREIIAARVTGVKNFSDLLNTEVREVTRKAAEIGIKPGMTGQTALEKMLESGGILNETCKKSG</sequence>
<name>A0A8A0RKZ3_9FIRM</name>
<evidence type="ECO:0000313" key="1">
    <source>
        <dbReference type="EMBL" id="QSQ08147.1"/>
    </source>
</evidence>
<gene>
    <name evidence="1" type="ORF">H0A61_00467</name>
</gene>
<evidence type="ECO:0000313" key="2">
    <source>
        <dbReference type="Proteomes" id="UP000662904"/>
    </source>
</evidence>
<dbReference type="InterPro" id="IPR036493">
    <property type="entry name" value="YunC_sf"/>
</dbReference>
<dbReference type="AlphaFoldDB" id="A0A8A0RKZ3"/>
<dbReference type="Pfam" id="PF08827">
    <property type="entry name" value="DUF1805"/>
    <property type="match status" value="1"/>
</dbReference>
<protein>
    <recommendedName>
        <fullName evidence="3">DUF1805 domain-containing protein</fullName>
    </recommendedName>
</protein>
<evidence type="ECO:0008006" key="3">
    <source>
        <dbReference type="Google" id="ProtNLM"/>
    </source>
</evidence>
<organism evidence="1 2">
    <name type="scientific">Koleobacter methoxysyntrophicus</name>
    <dbReference type="NCBI Taxonomy" id="2751313"/>
    <lineage>
        <taxon>Bacteria</taxon>
        <taxon>Bacillati</taxon>
        <taxon>Bacillota</taxon>
        <taxon>Clostridia</taxon>
        <taxon>Koleobacterales</taxon>
        <taxon>Koleobacteraceae</taxon>
        <taxon>Koleobacter</taxon>
    </lineage>
</organism>
<dbReference type="SUPFAM" id="SSF102891">
    <property type="entry name" value="Hypothetical protein Ta1206"/>
    <property type="match status" value="1"/>
</dbReference>
<dbReference type="EMBL" id="CP059066">
    <property type="protein sequence ID" value="QSQ08147.1"/>
    <property type="molecule type" value="Genomic_DNA"/>
</dbReference>
<reference evidence="1" key="1">
    <citation type="submission" date="2020-07" db="EMBL/GenBank/DDBJ databases">
        <title>Koleobacter methoxysyntrophicus gen. nov., sp. nov., a novel anaerobic bacterium isolated from deep subsurface oil field and proposal of Koleobacterales ord. nov. in the phylum Firmicutes.</title>
        <authorList>
            <person name="Sakamoto S."/>
            <person name="Tamaki H."/>
        </authorList>
    </citation>
    <scope>NUCLEOTIDE SEQUENCE</scope>
    <source>
        <strain evidence="1">NRmbB1</strain>
    </source>
</reference>
<dbReference type="Proteomes" id="UP000662904">
    <property type="component" value="Chromosome"/>
</dbReference>